<dbReference type="Proteomes" id="UP001190700">
    <property type="component" value="Unassembled WGS sequence"/>
</dbReference>
<dbReference type="AlphaFoldDB" id="A0AAE0GCT4"/>
<keyword evidence="4" id="KW-1185">Reference proteome</keyword>
<evidence type="ECO:0000313" key="4">
    <source>
        <dbReference type="Proteomes" id="UP001190700"/>
    </source>
</evidence>
<sequence length="198" mass="21049">MRTNCQTFKHGEADLYLVVHRDLGANQPFISAALALRLSKVYRDESPLARRLVVVVAVVVAGFLAGLLSPLAHVAWRHPSAIGKPSRTSATCSGKVKLDEPPKQDDPPPQGAAAMSVRAPVPSPTSSDMSEPVIDLPPDGVSDTAWTPAALALARHIGDEDDTDWHAFHSGPVYIPPSAFNNFADVNHDRAPPSDGAP</sequence>
<proteinExistence type="predicted"/>
<comment type="caution">
    <text evidence="3">The sequence shown here is derived from an EMBL/GenBank/DDBJ whole genome shotgun (WGS) entry which is preliminary data.</text>
</comment>
<evidence type="ECO:0000313" key="3">
    <source>
        <dbReference type="EMBL" id="KAK3275741.1"/>
    </source>
</evidence>
<feature type="transmembrane region" description="Helical" evidence="2">
    <location>
        <begin position="52"/>
        <end position="76"/>
    </location>
</feature>
<protein>
    <submittedName>
        <fullName evidence="3">Uncharacterized protein</fullName>
    </submittedName>
</protein>
<keyword evidence="2" id="KW-0472">Membrane</keyword>
<gene>
    <name evidence="3" type="ORF">CYMTET_16141</name>
</gene>
<reference evidence="3 4" key="1">
    <citation type="journal article" date="2015" name="Genome Biol. Evol.">
        <title>Comparative Genomics of a Bacterivorous Green Alga Reveals Evolutionary Causalities and Consequences of Phago-Mixotrophic Mode of Nutrition.</title>
        <authorList>
            <person name="Burns J.A."/>
            <person name="Paasch A."/>
            <person name="Narechania A."/>
            <person name="Kim E."/>
        </authorList>
    </citation>
    <scope>NUCLEOTIDE SEQUENCE [LARGE SCALE GENOMIC DNA]</scope>
    <source>
        <strain evidence="3 4">PLY_AMNH</strain>
    </source>
</reference>
<feature type="compositionally biased region" description="Basic and acidic residues" evidence="1">
    <location>
        <begin position="96"/>
        <end position="106"/>
    </location>
</feature>
<feature type="region of interest" description="Disordered" evidence="1">
    <location>
        <begin position="84"/>
        <end position="133"/>
    </location>
</feature>
<keyword evidence="2" id="KW-1133">Transmembrane helix</keyword>
<accession>A0AAE0GCT4</accession>
<dbReference type="EMBL" id="LGRX02007047">
    <property type="protein sequence ID" value="KAK3275741.1"/>
    <property type="molecule type" value="Genomic_DNA"/>
</dbReference>
<keyword evidence="2" id="KW-0812">Transmembrane</keyword>
<evidence type="ECO:0000256" key="1">
    <source>
        <dbReference type="SAM" id="MobiDB-lite"/>
    </source>
</evidence>
<evidence type="ECO:0000256" key="2">
    <source>
        <dbReference type="SAM" id="Phobius"/>
    </source>
</evidence>
<name>A0AAE0GCT4_9CHLO</name>
<organism evidence="3 4">
    <name type="scientific">Cymbomonas tetramitiformis</name>
    <dbReference type="NCBI Taxonomy" id="36881"/>
    <lineage>
        <taxon>Eukaryota</taxon>
        <taxon>Viridiplantae</taxon>
        <taxon>Chlorophyta</taxon>
        <taxon>Pyramimonadophyceae</taxon>
        <taxon>Pyramimonadales</taxon>
        <taxon>Pyramimonadaceae</taxon>
        <taxon>Cymbomonas</taxon>
    </lineage>
</organism>